<keyword evidence="14" id="KW-0472">Membrane</keyword>
<dbReference type="FunFam" id="3.40.20.10:FF:000003">
    <property type="entry name" value="Protein transport protein SEC23"/>
    <property type="match status" value="1"/>
</dbReference>
<dbReference type="FunFam" id="2.30.30.380:FF:000001">
    <property type="entry name" value="Protein transport protein SEC23"/>
    <property type="match status" value="1"/>
</dbReference>
<accession>A0A9Q0NE06</accession>
<dbReference type="Pfam" id="PF08033">
    <property type="entry name" value="Sec23_BS"/>
    <property type="match status" value="1"/>
</dbReference>
<dbReference type="GO" id="GO:0030127">
    <property type="term" value="C:COPII vesicle coat"/>
    <property type="evidence" value="ECO:0007669"/>
    <property type="project" value="InterPro"/>
</dbReference>
<keyword evidence="10" id="KW-0862">Zinc</keyword>
<dbReference type="Gene3D" id="3.40.20.10">
    <property type="entry name" value="Severin"/>
    <property type="match status" value="1"/>
</dbReference>
<dbReference type="Gene3D" id="2.60.40.1670">
    <property type="entry name" value="beta-sandwich domain of Sec23/24"/>
    <property type="match status" value="1"/>
</dbReference>
<dbReference type="FunFam" id="3.40.50.410:FF:000011">
    <property type="entry name" value="Protein transport protein SEC23"/>
    <property type="match status" value="1"/>
</dbReference>
<dbReference type="Gene3D" id="2.30.30.380">
    <property type="entry name" value="Zn-finger domain of Sec23/24"/>
    <property type="match status" value="1"/>
</dbReference>
<evidence type="ECO:0000256" key="4">
    <source>
        <dbReference type="ARBA" id="ARBA00004514"/>
    </source>
</evidence>
<dbReference type="InterPro" id="IPR036465">
    <property type="entry name" value="vWFA_dom_sf"/>
</dbReference>
<comment type="similarity">
    <text evidence="5">Belongs to the SEC23/SEC24 family. SEC23 subfamily.</text>
</comment>
<keyword evidence="9" id="KW-0256">Endoplasmic reticulum</keyword>
<evidence type="ECO:0000256" key="15">
    <source>
        <dbReference type="ARBA" id="ARBA00023329"/>
    </source>
</evidence>
<feature type="domain" description="Gelsolin-like" evidence="16">
    <location>
        <begin position="638"/>
        <end position="724"/>
    </location>
</feature>
<evidence type="ECO:0000259" key="19">
    <source>
        <dbReference type="Pfam" id="PF04815"/>
    </source>
</evidence>
<dbReference type="InterPro" id="IPR012990">
    <property type="entry name" value="Beta-sandwich_Sec23_24"/>
</dbReference>
<evidence type="ECO:0000256" key="13">
    <source>
        <dbReference type="ARBA" id="ARBA00023034"/>
    </source>
</evidence>
<dbReference type="Gene3D" id="1.20.120.730">
    <property type="entry name" value="Sec23/Sec24 helical domain"/>
    <property type="match status" value="1"/>
</dbReference>
<dbReference type="Pfam" id="PF04815">
    <property type="entry name" value="Sec23_helical"/>
    <property type="match status" value="1"/>
</dbReference>
<dbReference type="GO" id="GO:0000139">
    <property type="term" value="C:Golgi membrane"/>
    <property type="evidence" value="ECO:0007669"/>
    <property type="project" value="UniProtKB-SubCell"/>
</dbReference>
<dbReference type="InterPro" id="IPR036175">
    <property type="entry name" value="Sec23/24_helical_dom_sf"/>
</dbReference>
<evidence type="ECO:0000256" key="8">
    <source>
        <dbReference type="ARBA" id="ARBA00022723"/>
    </source>
</evidence>
<keyword evidence="12" id="KW-0653">Protein transport</keyword>
<evidence type="ECO:0000256" key="7">
    <source>
        <dbReference type="ARBA" id="ARBA00022490"/>
    </source>
</evidence>
<dbReference type="Gene3D" id="3.40.50.410">
    <property type="entry name" value="von Willebrand factor, type A domain"/>
    <property type="match status" value="1"/>
</dbReference>
<dbReference type="CDD" id="cd01478">
    <property type="entry name" value="Sec23-like"/>
    <property type="match status" value="1"/>
</dbReference>
<keyword evidence="15" id="KW-0968">Cytoplasmic vesicle</keyword>
<dbReference type="InterPro" id="IPR007123">
    <property type="entry name" value="Gelsolin-like_dom"/>
</dbReference>
<evidence type="ECO:0000256" key="14">
    <source>
        <dbReference type="ARBA" id="ARBA00023136"/>
    </source>
</evidence>
<evidence type="ECO:0000259" key="17">
    <source>
        <dbReference type="Pfam" id="PF04810"/>
    </source>
</evidence>
<sequence length="2500" mass="284358">MTTYEEYIQQNEDRDGIRFTWNVWPSSRIDAQRLVVPLGCLYQPLKERNDLPVINYDPVVCPRSNNCKGILNPMCQVDYRAKLWVCVFCNQRNPFPPQYAAISETHQPAELIPGFSTIEYTLTKAPSLPPVFLLVVDTCMDDEELSALKDSLQMSLSLLPPNALIGLITFGKMIQVHELGTEGCSKSFVFRGTKDLTAKQIQEMLGIGRGPANPQQPQQQMPRGGPGPIPAANRFLQPIHKCDMALTDLLGELQRDPWPVPQGKRYLRSTGAALSIAVGLLECTYPNTGARIMMFVGGPCSQGPGQVVNDELKEPIRSHHDIHKDNAKYMKKAIKHYDALAIRTATNGHCIDIYSCALDQTGLMEMKQCCNSTGGHMVMGDSFNSSLFKQTFQRVFARDGNGNLKIAFNATVEVKCSRELKIEGGIGSCVSLNVKNSSVSDTEVGMGNTVQWKLCTLNPNSTMAFFFEVVNQHAAPMPQGGRGCIQFITHYQHSSGQRRVRVTTVARNWADATSNLHHISAGFDQEAAAVLMSRMVVYKAESDDGPDVLRWVDRMLIRLCQKFGEYSKDDPNSFRLAENFSLYPQFMYHLRRSQFLQVFNNSPDETTFYRHMLMREDLTQSLIMIQPILYSYSFNGPPEPVLLDTSSIQPDRILLMDTFFQILIFHGETIAQWRALKYQDMPEYENFKQLLQAPVDDAQEILQTRFPMPRYIDTEQGGSQARFLLSKVNPSQTHNNMYAYGQCLKSLLKEKQNELSVELLDVFGHMTKALDKRVKIRTLTRTFCWEESRQMKHAKKTQISVGRYFAEVFQITLNFFKDIIHCTEARPRLQQEFRSCFTVFFALIDLARHTNGRFQFRNILRDFGYLTKYFRKTWDKSPMDQSNRNLYVNTLYLMSKIVLLKNEMNSDSALDTERDMESVLSSPSDANIWKQELENALFDFLLKQSYCEVYDTTLKAVQTYNDVDTMVQHLHNCNQILKPAVKLLQDPMVQNNDEFITCSLVAIQSLSLHKSIDLVQRIFAVVQELVPLFEGHPVLKGKCETILLKLIAHENKKVKKTIYKLCCKNVKSYFSSLMEGSTILTKTFARDFTKTRYLGIPLTSEILIELICFGLSHADEQIQNNAETILSLILKCRSILGTRWLNIFEILAPTFPLLLCYASKKTTLGQAILSMITPDSDLPTQFLVQCNVVLLFNNDYAIRQDAVAALMYLLLDQDDSDDYLPSIQSITDVIPNNICILDDFIHPIQIRSKFVSGIHERHSLDSLLELLRASNMEPAERKTAFLQLNILTQEPQLIEVFQNANGFFLCLDALKNSLKENQSTDSLDNALPLIGTIVKILLQSPEYRHDFVHDTNIYFLFLRTLLIFHQHSGLKADCAIGLFLLAFGEYSLGSYTISVPNVCSALKLPFFCELYWKESKYNQKSDIEQLLLNADNDRDDPNSDRSETAVDSKILWQYVRLQFADLWFGGIGNISIDFTCSDNKDLAVVYSSEDNYPNAMQFDKKLCLTKADLLLIQASNISYVFKHWFHAISNATRHGDVTTALSAISNNLFAPGICTDELNEMNISNTFIRFYASTPNNDQDEVIFIELIGLFENFIKNEYNDFLHWLLNEFKKASCTFINMLQSSHCSRKCYTSNCRFIGIALEYAIYSEDENIQKTLMSDLPKARDESERTNLLNKMFSNILPLLDSSFESGDFDKFRSLLSLLQIVTSSRAINIDEEFMSYVANKLLRFISSLKSLAQSGSNLNKNCLLVISNLMYSSDDEAFIEPKYIKFLSGLCGHKDVEIRTFSWTILNLAVKKERGAQTLIECLSYLPGGFHACCLSTLLDVSESSTVREIAGLLFMKLIQFVDANRDLLKSVTPRCNDRPLSDDDNAFDIIVDIIKYQRFFVRISESLEHFFVGERITENIDNTIITTCDVVRVYCDVLTGLIYLNQAFVGVIYDDGLLFDIIRLIPHVRLCTNESSILMLIDICTLMALCFVTDAEIAHQFGLQENAAFATLIHCLQSKIYDDLDDNLKMTAFNKIILIITFAANTYIGYNLIWNFSTQNEMESLFQAIIFGLQTENDLTVAVLKLLSSLLTSNGKSETNYFGILFDKIQAKSSQSQHQIKENGEVIGYKTFIERRCIEINNASELILSFLMELFKSPQKNSKIRFNVRKTIALLLAGSPEARKLAASVDFVDDVLDEIESILTKVGTYGDFVRKYGEQKKDPIITQLKASYNILFHWFSEERLSDETVVNRICQIISDTWSWTGSNSSFQFLVMKTLAFLTEDSVLVCKAIATRNIRTSRTVLQLLVENASSETMKPKKPISNLELLGVTLRTLSNCCCSVEGRIQLTKLNVFNAMDRLHPTLTKQHRPWNSVLLLWLEFYEVYTRYPDVTATKHLQLLCFIIKKVALPRMTTVSLTIIRNMAFGTAVPALLASDVLQQTLSNSLEDENKDIQLIAATCIWKLIANNYRGKHKIRSSSIPLKVILAFNKLASTDENTELFYVLETVNKILSN</sequence>
<dbReference type="GO" id="GO:0090110">
    <property type="term" value="P:COPII-coated vesicle cargo loading"/>
    <property type="evidence" value="ECO:0007669"/>
    <property type="project" value="TreeGrafter"/>
</dbReference>
<feature type="domain" description="Sec23/Sec24 helical" evidence="19">
    <location>
        <begin position="524"/>
        <end position="622"/>
    </location>
</feature>
<organism evidence="21 22">
    <name type="scientific">Pseudolycoriella hygida</name>
    <dbReference type="NCBI Taxonomy" id="35572"/>
    <lineage>
        <taxon>Eukaryota</taxon>
        <taxon>Metazoa</taxon>
        <taxon>Ecdysozoa</taxon>
        <taxon>Arthropoda</taxon>
        <taxon>Hexapoda</taxon>
        <taxon>Insecta</taxon>
        <taxon>Pterygota</taxon>
        <taxon>Neoptera</taxon>
        <taxon>Endopterygota</taxon>
        <taxon>Diptera</taxon>
        <taxon>Nematocera</taxon>
        <taxon>Sciaroidea</taxon>
        <taxon>Sciaridae</taxon>
        <taxon>Pseudolycoriella</taxon>
    </lineage>
</organism>
<name>A0A9Q0NE06_9DIPT</name>
<dbReference type="SUPFAM" id="SSF81995">
    <property type="entry name" value="beta-sandwich domain of Sec23/24"/>
    <property type="match status" value="1"/>
</dbReference>
<feature type="domain" description="Zinc finger Sec23/Sec24-type" evidence="17">
    <location>
        <begin position="58"/>
        <end position="99"/>
    </location>
</feature>
<dbReference type="Gene3D" id="1.25.10.10">
    <property type="entry name" value="Leucine-rich Repeat Variant"/>
    <property type="match status" value="1"/>
</dbReference>
<dbReference type="GO" id="GO:0005096">
    <property type="term" value="F:GTPase activator activity"/>
    <property type="evidence" value="ECO:0007669"/>
    <property type="project" value="TreeGrafter"/>
</dbReference>
<dbReference type="InterPro" id="IPR006895">
    <property type="entry name" value="Znf_Sec23_Sec24"/>
</dbReference>
<evidence type="ECO:0000313" key="22">
    <source>
        <dbReference type="Proteomes" id="UP001151699"/>
    </source>
</evidence>
<dbReference type="GO" id="GO:0070971">
    <property type="term" value="C:endoplasmic reticulum exit site"/>
    <property type="evidence" value="ECO:0007669"/>
    <property type="project" value="TreeGrafter"/>
</dbReference>
<dbReference type="CDD" id="cd11287">
    <property type="entry name" value="Sec23_C"/>
    <property type="match status" value="1"/>
</dbReference>
<keyword evidence="22" id="KW-1185">Reference proteome</keyword>
<dbReference type="InterPro" id="IPR037364">
    <property type="entry name" value="Sec23"/>
</dbReference>
<evidence type="ECO:0000256" key="6">
    <source>
        <dbReference type="ARBA" id="ARBA00022448"/>
    </source>
</evidence>
<evidence type="ECO:0000259" key="16">
    <source>
        <dbReference type="Pfam" id="PF00626"/>
    </source>
</evidence>
<dbReference type="InterPro" id="IPR036180">
    <property type="entry name" value="Gelsolin-like_dom_sf"/>
</dbReference>
<dbReference type="PANTHER" id="PTHR11141">
    <property type="entry name" value="PROTEIN TRANSPORT PROTEIN SEC23"/>
    <property type="match status" value="1"/>
</dbReference>
<dbReference type="GO" id="GO:0008270">
    <property type="term" value="F:zinc ion binding"/>
    <property type="evidence" value="ECO:0007669"/>
    <property type="project" value="InterPro"/>
</dbReference>
<evidence type="ECO:0000313" key="21">
    <source>
        <dbReference type="EMBL" id="KAJ6648600.1"/>
    </source>
</evidence>
<keyword evidence="8" id="KW-0479">Metal-binding</keyword>
<feature type="domain" description="Sec23/Sec24 beta-sandwich" evidence="20">
    <location>
        <begin position="407"/>
        <end position="510"/>
    </location>
</feature>
<evidence type="ECO:0000256" key="1">
    <source>
        <dbReference type="ARBA" id="ARBA00004299"/>
    </source>
</evidence>
<evidence type="ECO:0000256" key="9">
    <source>
        <dbReference type="ARBA" id="ARBA00022824"/>
    </source>
</evidence>
<gene>
    <name evidence="21" type="primary">sec23a</name>
    <name evidence="21" type="ORF">Bhyg_03830</name>
</gene>
<keyword evidence="7" id="KW-0963">Cytoplasm</keyword>
<dbReference type="Pfam" id="PF04811">
    <property type="entry name" value="Sec23_trunk"/>
    <property type="match status" value="1"/>
</dbReference>
<dbReference type="InterPro" id="IPR016024">
    <property type="entry name" value="ARM-type_fold"/>
</dbReference>
<dbReference type="GO" id="GO:0006886">
    <property type="term" value="P:intracellular protein transport"/>
    <property type="evidence" value="ECO:0007669"/>
    <property type="project" value="InterPro"/>
</dbReference>
<evidence type="ECO:0000259" key="18">
    <source>
        <dbReference type="Pfam" id="PF04811"/>
    </source>
</evidence>
<feature type="domain" description="Sec23/Sec24 trunk" evidence="18">
    <location>
        <begin position="129"/>
        <end position="396"/>
    </location>
</feature>
<dbReference type="InterPro" id="IPR029006">
    <property type="entry name" value="ADF-H/Gelsolin-like_dom_sf"/>
</dbReference>
<evidence type="ECO:0000256" key="5">
    <source>
        <dbReference type="ARBA" id="ARBA00009210"/>
    </source>
</evidence>
<protein>
    <submittedName>
        <fullName evidence="21">Protein transport protein Sec23A</fullName>
    </submittedName>
</protein>
<evidence type="ECO:0000256" key="2">
    <source>
        <dbReference type="ARBA" id="ARBA00004394"/>
    </source>
</evidence>
<dbReference type="GO" id="GO:0005789">
    <property type="term" value="C:endoplasmic reticulum membrane"/>
    <property type="evidence" value="ECO:0007669"/>
    <property type="project" value="UniProtKB-SubCell"/>
</dbReference>
<dbReference type="SUPFAM" id="SSF81811">
    <property type="entry name" value="Helical domain of Sec23/24"/>
    <property type="match status" value="1"/>
</dbReference>
<dbReference type="OrthoDB" id="428850at2759"/>
<dbReference type="SUPFAM" id="SSF53300">
    <property type="entry name" value="vWA-like"/>
    <property type="match status" value="1"/>
</dbReference>
<keyword evidence="11" id="KW-0931">ER-Golgi transport</keyword>
<dbReference type="FunFam" id="1.20.120.730:FF:000001">
    <property type="entry name" value="Protein transport protein SEC23"/>
    <property type="match status" value="1"/>
</dbReference>
<dbReference type="InterPro" id="IPR006896">
    <property type="entry name" value="Sec23/24_trunk_dom"/>
</dbReference>
<evidence type="ECO:0000256" key="3">
    <source>
        <dbReference type="ARBA" id="ARBA00004397"/>
    </source>
</evidence>
<comment type="subcellular location">
    <subcellularLocation>
        <location evidence="4">Cytoplasm</location>
        <location evidence="4">Cytosol</location>
    </subcellularLocation>
    <subcellularLocation>
        <location evidence="1">Cytoplasmic vesicle</location>
        <location evidence="1">COPII-coated vesicle membrane</location>
        <topology evidence="1">Peripheral membrane protein</topology>
        <orientation evidence="1">Cytoplasmic side</orientation>
    </subcellularLocation>
    <subcellularLocation>
        <location evidence="3">Endoplasmic reticulum membrane</location>
        <topology evidence="3">Peripheral membrane protein</topology>
        <orientation evidence="3">Cytoplasmic side</orientation>
    </subcellularLocation>
    <subcellularLocation>
        <location evidence="2">Golgi apparatus membrane</location>
    </subcellularLocation>
</comment>
<dbReference type="Pfam" id="PF00626">
    <property type="entry name" value="Gelsolin"/>
    <property type="match status" value="1"/>
</dbReference>
<dbReference type="EMBL" id="WJQU01000001">
    <property type="protein sequence ID" value="KAJ6648600.1"/>
    <property type="molecule type" value="Genomic_DNA"/>
</dbReference>
<dbReference type="Pfam" id="PF04810">
    <property type="entry name" value="zf-Sec23_Sec24"/>
    <property type="match status" value="1"/>
</dbReference>
<evidence type="ECO:0000259" key="20">
    <source>
        <dbReference type="Pfam" id="PF08033"/>
    </source>
</evidence>
<dbReference type="InterPro" id="IPR011989">
    <property type="entry name" value="ARM-like"/>
</dbReference>
<evidence type="ECO:0000256" key="10">
    <source>
        <dbReference type="ARBA" id="ARBA00022833"/>
    </source>
</evidence>
<evidence type="ECO:0000256" key="12">
    <source>
        <dbReference type="ARBA" id="ARBA00022927"/>
    </source>
</evidence>
<dbReference type="PANTHER" id="PTHR11141:SF0">
    <property type="entry name" value="PROTEIN TRANSPORT PROTEIN SEC23"/>
    <property type="match status" value="1"/>
</dbReference>
<keyword evidence="6" id="KW-0813">Transport</keyword>
<dbReference type="InterPro" id="IPR036174">
    <property type="entry name" value="Znf_Sec23_Sec24_sf"/>
</dbReference>
<reference evidence="21" key="1">
    <citation type="submission" date="2022-07" db="EMBL/GenBank/DDBJ databases">
        <authorList>
            <person name="Trinca V."/>
            <person name="Uliana J.V.C."/>
            <person name="Torres T.T."/>
            <person name="Ward R.J."/>
            <person name="Monesi N."/>
        </authorList>
    </citation>
    <scope>NUCLEOTIDE SEQUENCE</scope>
    <source>
        <strain evidence="21">HSMRA1968</strain>
        <tissue evidence="21">Whole embryos</tissue>
    </source>
</reference>
<dbReference type="GO" id="GO:0005829">
    <property type="term" value="C:cytosol"/>
    <property type="evidence" value="ECO:0007669"/>
    <property type="project" value="UniProtKB-SubCell"/>
</dbReference>
<dbReference type="SUPFAM" id="SSF48371">
    <property type="entry name" value="ARM repeat"/>
    <property type="match status" value="2"/>
</dbReference>
<dbReference type="InterPro" id="IPR006900">
    <property type="entry name" value="Sec23/24_helical_dom"/>
</dbReference>
<dbReference type="FunFam" id="2.60.40.1670:FF:000006">
    <property type="entry name" value="Protein transport protein SEC23"/>
    <property type="match status" value="1"/>
</dbReference>
<comment type="caution">
    <text evidence="21">The sequence shown here is derived from an EMBL/GenBank/DDBJ whole genome shotgun (WGS) entry which is preliminary data.</text>
</comment>
<evidence type="ECO:0000256" key="11">
    <source>
        <dbReference type="ARBA" id="ARBA00022892"/>
    </source>
</evidence>
<dbReference type="Proteomes" id="UP001151699">
    <property type="component" value="Chromosome A"/>
</dbReference>
<dbReference type="InterPro" id="IPR037550">
    <property type="entry name" value="Sec23_C"/>
</dbReference>
<keyword evidence="13" id="KW-0333">Golgi apparatus</keyword>
<dbReference type="SUPFAM" id="SSF82754">
    <property type="entry name" value="C-terminal, gelsolin-like domain of Sec23/24"/>
    <property type="match status" value="1"/>
</dbReference>
<proteinExistence type="inferred from homology"/>
<dbReference type="SUPFAM" id="SSF82919">
    <property type="entry name" value="Zn-finger domain of Sec23/24"/>
    <property type="match status" value="1"/>
</dbReference>